<dbReference type="PANTHER" id="PTHR10151">
    <property type="entry name" value="ECTONUCLEOTIDE PYROPHOSPHATASE/PHOSPHODIESTERASE"/>
    <property type="match status" value="1"/>
</dbReference>
<dbReference type="Pfam" id="PF01663">
    <property type="entry name" value="Phosphodiest"/>
    <property type="match status" value="1"/>
</dbReference>
<dbReference type="GO" id="GO:0047400">
    <property type="term" value="F:phosphonoacetate hydrolase activity"/>
    <property type="evidence" value="ECO:0007669"/>
    <property type="project" value="UniProtKB-EC"/>
</dbReference>
<dbReference type="EMBL" id="UGQL01000002">
    <property type="protein sequence ID" value="STZ69411.1"/>
    <property type="molecule type" value="Genomic_DNA"/>
</dbReference>
<dbReference type="Gene3D" id="3.30.1360.180">
    <property type="match status" value="1"/>
</dbReference>
<protein>
    <submittedName>
        <fullName evidence="2">Phosphonoacetate hydrolase</fullName>
        <ecNumber evidence="2">3.11.1.2</ecNumber>
    </submittedName>
</protein>
<dbReference type="CDD" id="cd16018">
    <property type="entry name" value="Enpp"/>
    <property type="match status" value="1"/>
</dbReference>
<dbReference type="SUPFAM" id="SSF53649">
    <property type="entry name" value="Alkaline phosphatase-like"/>
    <property type="match status" value="1"/>
</dbReference>
<dbReference type="PANTHER" id="PTHR10151:SF120">
    <property type="entry name" value="BIS(5'-ADENOSYL)-TRIPHOSPHATASE"/>
    <property type="match status" value="1"/>
</dbReference>
<accession>A0A378U344</accession>
<keyword evidence="2" id="KW-0378">Hydrolase</keyword>
<dbReference type="RefSeq" id="WP_115092157.1">
    <property type="nucleotide sequence ID" value="NZ_CP068107.1"/>
</dbReference>
<dbReference type="Gene3D" id="3.40.720.10">
    <property type="entry name" value="Alkaline Phosphatase, subunit A"/>
    <property type="match status" value="1"/>
</dbReference>
<feature type="chain" id="PRO_5016762850" evidence="1">
    <location>
        <begin position="23"/>
        <end position="422"/>
    </location>
</feature>
<dbReference type="InterPro" id="IPR017850">
    <property type="entry name" value="Alkaline_phosphatase_core_sf"/>
</dbReference>
<dbReference type="AlphaFoldDB" id="A0A378U344"/>
<name>A0A378U344_MYROD</name>
<dbReference type="Proteomes" id="UP000255024">
    <property type="component" value="Unassembled WGS sequence"/>
</dbReference>
<dbReference type="EC" id="3.11.1.2" evidence="2"/>
<keyword evidence="3" id="KW-1185">Reference proteome</keyword>
<gene>
    <name evidence="2" type="primary">phnA_2</name>
    <name evidence="2" type="ORF">NCTC11179_02917</name>
</gene>
<evidence type="ECO:0000313" key="2">
    <source>
        <dbReference type="EMBL" id="STZ69411.1"/>
    </source>
</evidence>
<evidence type="ECO:0000256" key="1">
    <source>
        <dbReference type="SAM" id="SignalP"/>
    </source>
</evidence>
<dbReference type="InterPro" id="IPR002591">
    <property type="entry name" value="Phosphodiest/P_Trfase"/>
</dbReference>
<sequence>MKKLALSLMTLFLVGGSFSLQAQEIEKQLVIEERKNDAKKEESPYVILVSLDGFRYDYIEKHNAKFLAEFASLGTKAESLIPSYPSVTFPNHYSIVTGMYPGHHGLVGNTMYDRNTEERYSLGNAKAVTDAKWYGGTPLWVLAEQQGMLSACYYWPGSEAPIQKVLPTYYYKYSEKSDIDSRLVQVKEWLTLPAEKRPHFITFYMPEVDHAGHQFGPDAEETTKAVQYVDGAMEKLYTLVKDSGLPINLVIVSDHGMLELDQKTLLKLPFEVDEKEMAVASNGTYVSLFIKDPKKIKTWYEKIKKSIDPKLMEVHLKDNLPQEYHFGSKDDRYNRVGDIVLTAHAPYYFTNRPLAGSHGFDPAKVKEMHALFMAVGPNIKEKNTIKSFENVHIYPMIAQILGLTIDEKQVDGTRAVAKEVLK</sequence>
<organism evidence="2 3">
    <name type="scientific">Myroides odoratus</name>
    <name type="common">Flavobacterium odoratum</name>
    <dbReference type="NCBI Taxonomy" id="256"/>
    <lineage>
        <taxon>Bacteria</taxon>
        <taxon>Pseudomonadati</taxon>
        <taxon>Bacteroidota</taxon>
        <taxon>Flavobacteriia</taxon>
        <taxon>Flavobacteriales</taxon>
        <taxon>Flavobacteriaceae</taxon>
        <taxon>Myroides</taxon>
    </lineage>
</organism>
<keyword evidence="1" id="KW-0732">Signal</keyword>
<reference evidence="2 3" key="1">
    <citation type="submission" date="2018-06" db="EMBL/GenBank/DDBJ databases">
        <authorList>
            <consortium name="Pathogen Informatics"/>
            <person name="Doyle S."/>
        </authorList>
    </citation>
    <scope>NUCLEOTIDE SEQUENCE [LARGE SCALE GENOMIC DNA]</scope>
    <source>
        <strain evidence="2 3">NCTC11179</strain>
    </source>
</reference>
<feature type="signal peptide" evidence="1">
    <location>
        <begin position="1"/>
        <end position="22"/>
    </location>
</feature>
<proteinExistence type="predicted"/>
<evidence type="ECO:0000313" key="3">
    <source>
        <dbReference type="Proteomes" id="UP000255024"/>
    </source>
</evidence>